<evidence type="ECO:0000313" key="3">
    <source>
        <dbReference type="Proteomes" id="UP000002218"/>
    </source>
</evidence>
<name>C8XHU0_NAKMY</name>
<gene>
    <name evidence="2" type="ordered locus">Namu_4104</name>
</gene>
<dbReference type="Gene3D" id="3.40.830.10">
    <property type="entry name" value="LigB-like"/>
    <property type="match status" value="1"/>
</dbReference>
<reference evidence="2 3" key="2">
    <citation type="journal article" date="2010" name="Stand. Genomic Sci.">
        <title>Complete genome sequence of Nakamurella multipartita type strain (Y-104).</title>
        <authorList>
            <person name="Tice H."/>
            <person name="Mayilraj S."/>
            <person name="Sims D."/>
            <person name="Lapidus A."/>
            <person name="Nolan M."/>
            <person name="Lucas S."/>
            <person name="Glavina Del Rio T."/>
            <person name="Copeland A."/>
            <person name="Cheng J.F."/>
            <person name="Meincke L."/>
            <person name="Bruce D."/>
            <person name="Goodwin L."/>
            <person name="Pitluck S."/>
            <person name="Ivanova N."/>
            <person name="Mavromatis K."/>
            <person name="Ovchinnikova G."/>
            <person name="Pati A."/>
            <person name="Chen A."/>
            <person name="Palaniappan K."/>
            <person name="Land M."/>
            <person name="Hauser L."/>
            <person name="Chang Y.J."/>
            <person name="Jeffries C.D."/>
            <person name="Detter J.C."/>
            <person name="Brettin T."/>
            <person name="Rohde M."/>
            <person name="Goker M."/>
            <person name="Bristow J."/>
            <person name="Eisen J.A."/>
            <person name="Markowitz V."/>
            <person name="Hugenholtz P."/>
            <person name="Kyrpides N.C."/>
            <person name="Klenk H.P."/>
            <person name="Chen F."/>
        </authorList>
    </citation>
    <scope>NUCLEOTIDE SEQUENCE [LARGE SCALE GENOMIC DNA]</scope>
    <source>
        <strain evidence="3">ATCC 700099 / DSM 44233 / CIP 104796 / JCM 9543 / NBRC 105858 / Y-104</strain>
    </source>
</reference>
<organism evidence="2 3">
    <name type="scientific">Nakamurella multipartita (strain ATCC 700099 / DSM 44233 / CIP 104796 / JCM 9543 / NBRC 105858 / Y-104)</name>
    <name type="common">Microsphaera multipartita</name>
    <dbReference type="NCBI Taxonomy" id="479431"/>
    <lineage>
        <taxon>Bacteria</taxon>
        <taxon>Bacillati</taxon>
        <taxon>Actinomycetota</taxon>
        <taxon>Actinomycetes</taxon>
        <taxon>Nakamurellales</taxon>
        <taxon>Nakamurellaceae</taxon>
        <taxon>Nakamurella</taxon>
    </lineage>
</organism>
<protein>
    <submittedName>
        <fullName evidence="2">Extradiol ring-cleavage dioxygenase class III protein subunit B</fullName>
    </submittedName>
</protein>
<keyword evidence="3" id="KW-1185">Reference proteome</keyword>
<feature type="domain" description="Extradiol ring-cleavage dioxygenase class III enzyme subunit B" evidence="1">
    <location>
        <begin position="7"/>
        <end position="270"/>
    </location>
</feature>
<evidence type="ECO:0000259" key="1">
    <source>
        <dbReference type="Pfam" id="PF02900"/>
    </source>
</evidence>
<dbReference type="SUPFAM" id="SSF53213">
    <property type="entry name" value="LigB-like"/>
    <property type="match status" value="1"/>
</dbReference>
<dbReference type="RefSeq" id="WP_015749218.1">
    <property type="nucleotide sequence ID" value="NC_013235.1"/>
</dbReference>
<dbReference type="Proteomes" id="UP000002218">
    <property type="component" value="Chromosome"/>
</dbReference>
<sequence length="281" mass="30675">MAEIVMAYSASHAPMMTADPGSAPREQADSFFGALEKVRDKCRELDVQAIVMMTGEHFTNFFLDGLPQIAIGLDDEHLGPPEVWLQVPKKMVPSNAGLAAHITASLIEQDVQPALSYGMKIDHGFMTVYYWLDNSMELPMVPIVLNCTTPPLMTIRQFHEFGKKLGKAIRSYEGLERVALVAGGGLSHFVGEPRIGDIDEEFDNWFLDILAKGDLTDIIDIPNDELMEAGNGTGEIRAWVALAGAMNDAPGEVLSYVPVYEWINGMGVVLYKGDSEAAAAV</sequence>
<dbReference type="Pfam" id="PF02900">
    <property type="entry name" value="LigB"/>
    <property type="match status" value="1"/>
</dbReference>
<dbReference type="OrthoDB" id="8673673at2"/>
<dbReference type="CDD" id="cd07359">
    <property type="entry name" value="PCA_45_Doxase_B_like"/>
    <property type="match status" value="1"/>
</dbReference>
<keyword evidence="2" id="KW-0560">Oxidoreductase</keyword>
<keyword evidence="2" id="KW-0223">Dioxygenase</keyword>
<accession>C8XHU0</accession>
<dbReference type="GO" id="GO:0016702">
    <property type="term" value="F:oxidoreductase activity, acting on single donors with incorporation of molecular oxygen, incorporation of two atoms of oxygen"/>
    <property type="evidence" value="ECO:0007669"/>
    <property type="project" value="UniProtKB-ARBA"/>
</dbReference>
<dbReference type="InParanoid" id="C8XHU0"/>
<dbReference type="EMBL" id="CP001737">
    <property type="protein sequence ID" value="ACV80393.1"/>
    <property type="molecule type" value="Genomic_DNA"/>
</dbReference>
<dbReference type="KEGG" id="nml:Namu_4104"/>
<dbReference type="HOGENOM" id="CLU_078149_1_1_11"/>
<proteinExistence type="predicted"/>
<reference evidence="3" key="1">
    <citation type="submission" date="2009-09" db="EMBL/GenBank/DDBJ databases">
        <title>The complete genome of Nakamurella multipartita DSM 44233.</title>
        <authorList>
            <consortium name="US DOE Joint Genome Institute (JGI-PGF)"/>
            <person name="Lucas S."/>
            <person name="Copeland A."/>
            <person name="Lapidus A."/>
            <person name="Glavina del Rio T."/>
            <person name="Dalin E."/>
            <person name="Tice H."/>
            <person name="Bruce D."/>
            <person name="Goodwin L."/>
            <person name="Pitluck S."/>
            <person name="Kyrpides N."/>
            <person name="Mavromatis K."/>
            <person name="Ivanova N."/>
            <person name="Ovchinnikova G."/>
            <person name="Sims D."/>
            <person name="Meincke L."/>
            <person name="Brettin T."/>
            <person name="Detter J.C."/>
            <person name="Han C."/>
            <person name="Larimer F."/>
            <person name="Land M."/>
            <person name="Hauser L."/>
            <person name="Markowitz V."/>
            <person name="Cheng J.-F."/>
            <person name="Hugenholtz P."/>
            <person name="Woyke T."/>
            <person name="Wu D."/>
            <person name="Klenk H.-P."/>
            <person name="Eisen J.A."/>
        </authorList>
    </citation>
    <scope>NUCLEOTIDE SEQUENCE [LARGE SCALE GENOMIC DNA]</scope>
    <source>
        <strain evidence="3">ATCC 700099 / DSM 44233 / CIP 104796 / JCM 9543 / NBRC 105858 / Y-104</strain>
    </source>
</reference>
<dbReference type="GO" id="GO:0008198">
    <property type="term" value="F:ferrous iron binding"/>
    <property type="evidence" value="ECO:0007669"/>
    <property type="project" value="InterPro"/>
</dbReference>
<evidence type="ECO:0000313" key="2">
    <source>
        <dbReference type="EMBL" id="ACV80393.1"/>
    </source>
</evidence>
<dbReference type="InterPro" id="IPR004183">
    <property type="entry name" value="Xdiol_dOase_suB"/>
</dbReference>
<dbReference type="AlphaFoldDB" id="C8XHU0"/>
<dbReference type="STRING" id="479431.Namu_4104"/>
<dbReference type="eggNOG" id="COG3384">
    <property type="taxonomic scope" value="Bacteria"/>
</dbReference>